<name>A0AAU8EMV3_9MICC</name>
<dbReference type="EMBL" id="CP159279">
    <property type="protein sequence ID" value="XCH09899.1"/>
    <property type="molecule type" value="Genomic_DNA"/>
</dbReference>
<evidence type="ECO:0000256" key="1">
    <source>
        <dbReference type="SAM" id="MobiDB-lite"/>
    </source>
</evidence>
<dbReference type="RefSeq" id="WP_353710593.1">
    <property type="nucleotide sequence ID" value="NZ_CP159279.1"/>
</dbReference>
<dbReference type="AlphaFoldDB" id="A0AAU8EMV3"/>
<reference evidence="2" key="1">
    <citation type="submission" date="2024-06" db="EMBL/GenBank/DDBJ databases">
        <title>Biodegradation of dimethachlon by Arthrobacter sp. K5: mechanistic insights and ecological implications.</title>
        <authorList>
            <person name="Hu S."/>
            <person name="Lu P."/>
        </authorList>
    </citation>
    <scope>NUCLEOTIDE SEQUENCE</scope>
    <source>
        <strain evidence="2">K5</strain>
    </source>
</reference>
<accession>A0AAU8EMV3</accession>
<protein>
    <submittedName>
        <fullName evidence="2">Uncharacterized protein</fullName>
    </submittedName>
</protein>
<proteinExistence type="predicted"/>
<feature type="region of interest" description="Disordered" evidence="1">
    <location>
        <begin position="1"/>
        <end position="40"/>
    </location>
</feature>
<organism evidence="2">
    <name type="scientific">Arthrobacter sp. K5</name>
    <dbReference type="NCBI Taxonomy" id="2839623"/>
    <lineage>
        <taxon>Bacteria</taxon>
        <taxon>Bacillati</taxon>
        <taxon>Actinomycetota</taxon>
        <taxon>Actinomycetes</taxon>
        <taxon>Micrococcales</taxon>
        <taxon>Micrococcaceae</taxon>
        <taxon>Arthrobacter</taxon>
    </lineage>
</organism>
<sequence>MLRKLQEILSNRDSSGEAGPSGRDSAPAQQPQFDGSLLDRKREDVYALMHQQMSSLR</sequence>
<gene>
    <name evidence="2" type="ORF">ABRP34_13675</name>
</gene>
<evidence type="ECO:0000313" key="2">
    <source>
        <dbReference type="EMBL" id="XCH09899.1"/>
    </source>
</evidence>